<dbReference type="PANTHER" id="PTHR38441">
    <property type="entry name" value="INTEGRAL MEMBRANE PROTEIN-RELATED"/>
    <property type="match status" value="1"/>
</dbReference>
<organism evidence="3 4">
    <name type="scientific">Galactobacter valiniphilus</name>
    <dbReference type="NCBI Taxonomy" id="2676122"/>
    <lineage>
        <taxon>Bacteria</taxon>
        <taxon>Bacillati</taxon>
        <taxon>Actinomycetota</taxon>
        <taxon>Actinomycetes</taxon>
        <taxon>Micrococcales</taxon>
        <taxon>Micrococcaceae</taxon>
        <taxon>Galactobacter</taxon>
    </lineage>
</organism>
<dbReference type="PANTHER" id="PTHR38441:SF1">
    <property type="entry name" value="MEMBRANE PROTEIN"/>
    <property type="match status" value="1"/>
</dbReference>
<dbReference type="Proteomes" id="UP000265419">
    <property type="component" value="Unassembled WGS sequence"/>
</dbReference>
<accession>A0A399JB14</accession>
<feature type="region of interest" description="Disordered" evidence="1">
    <location>
        <begin position="112"/>
        <end position="132"/>
    </location>
</feature>
<dbReference type="RefSeq" id="WP_119425707.1">
    <property type="nucleotide sequence ID" value="NZ_QQXK01000033.1"/>
</dbReference>
<dbReference type="EMBL" id="QQXK01000033">
    <property type="protein sequence ID" value="RII41212.1"/>
    <property type="molecule type" value="Genomic_DNA"/>
</dbReference>
<dbReference type="Pfam" id="PF04341">
    <property type="entry name" value="DUF485"/>
    <property type="match status" value="1"/>
</dbReference>
<dbReference type="InterPro" id="IPR007436">
    <property type="entry name" value="DUF485"/>
</dbReference>
<reference evidence="3 4" key="1">
    <citation type="submission" date="2018-07" db="EMBL/GenBank/DDBJ databases">
        <title>Arthrobacter sp. nov., isolated from raw cow's milk with high bacterial count.</title>
        <authorList>
            <person name="Hahne J."/>
            <person name="Isele D."/>
            <person name="Lipski A."/>
        </authorList>
    </citation>
    <scope>NUCLEOTIDE SEQUENCE [LARGE SCALE GENOMIC DNA]</scope>
    <source>
        <strain evidence="3 4">JZ R-35</strain>
    </source>
</reference>
<evidence type="ECO:0000313" key="3">
    <source>
        <dbReference type="EMBL" id="RII41212.1"/>
    </source>
</evidence>
<feature type="transmembrane region" description="Helical" evidence="2">
    <location>
        <begin position="65"/>
        <end position="87"/>
    </location>
</feature>
<sequence length="132" mass="14932">MSDSPTPAPEDFLRVQQEPRFRKLRSDYRRFAFPMTALFLAWYLLYVIVAAFFPQVMAVRVYGYVNVGIVWGLLQFVSTFVITALYVRFANRKLDPEATAIRQELEADAERNAAAQAGAKHAAPAATQEEAK</sequence>
<feature type="compositionally biased region" description="Low complexity" evidence="1">
    <location>
        <begin position="112"/>
        <end position="126"/>
    </location>
</feature>
<proteinExistence type="predicted"/>
<comment type="caution">
    <text evidence="3">The sequence shown here is derived from an EMBL/GenBank/DDBJ whole genome shotgun (WGS) entry which is preliminary data.</text>
</comment>
<gene>
    <name evidence="3" type="ORF">DWB68_13850</name>
</gene>
<dbReference type="AlphaFoldDB" id="A0A399JB14"/>
<keyword evidence="2" id="KW-1133">Transmembrane helix</keyword>
<feature type="transmembrane region" description="Helical" evidence="2">
    <location>
        <begin position="31"/>
        <end position="53"/>
    </location>
</feature>
<evidence type="ECO:0000256" key="1">
    <source>
        <dbReference type="SAM" id="MobiDB-lite"/>
    </source>
</evidence>
<keyword evidence="2" id="KW-0472">Membrane</keyword>
<name>A0A399JB14_9MICC</name>
<evidence type="ECO:0000256" key="2">
    <source>
        <dbReference type="SAM" id="Phobius"/>
    </source>
</evidence>
<evidence type="ECO:0000313" key="4">
    <source>
        <dbReference type="Proteomes" id="UP000265419"/>
    </source>
</evidence>
<keyword evidence="2" id="KW-0812">Transmembrane</keyword>
<protein>
    <submittedName>
        <fullName evidence="3">DUF485 domain-containing protein</fullName>
    </submittedName>
</protein>
<keyword evidence="4" id="KW-1185">Reference proteome</keyword>